<dbReference type="PROSITE" id="PS51123">
    <property type="entry name" value="OMPA_2"/>
    <property type="match status" value="1"/>
</dbReference>
<gene>
    <name evidence="7" type="ORF">SAMN05660845_1819</name>
</gene>
<dbReference type="InterPro" id="IPR006664">
    <property type="entry name" value="OMP_bac"/>
</dbReference>
<evidence type="ECO:0000313" key="7">
    <source>
        <dbReference type="EMBL" id="SFB13748.1"/>
    </source>
</evidence>
<dbReference type="Pfam" id="PF00691">
    <property type="entry name" value="OmpA"/>
    <property type="match status" value="1"/>
</dbReference>
<dbReference type="InterPro" id="IPR036737">
    <property type="entry name" value="OmpA-like_sf"/>
</dbReference>
<evidence type="ECO:0000256" key="5">
    <source>
        <dbReference type="SAM" id="SignalP"/>
    </source>
</evidence>
<dbReference type="Gene3D" id="2.60.40.1120">
    <property type="entry name" value="Carboxypeptidase-like, regulatory domain"/>
    <property type="match status" value="1"/>
</dbReference>
<dbReference type="InterPro" id="IPR006665">
    <property type="entry name" value="OmpA-like"/>
</dbReference>
<feature type="signal peptide" evidence="5">
    <location>
        <begin position="1"/>
        <end position="19"/>
    </location>
</feature>
<feature type="domain" description="OmpA-like" evidence="6">
    <location>
        <begin position="403"/>
        <end position="520"/>
    </location>
</feature>
<feature type="chain" id="PRO_5011778381" evidence="5">
    <location>
        <begin position="20"/>
        <end position="520"/>
    </location>
</feature>
<dbReference type="Gene3D" id="2.120.10.30">
    <property type="entry name" value="TolB, C-terminal domain"/>
    <property type="match status" value="1"/>
</dbReference>
<dbReference type="Pfam" id="PF13620">
    <property type="entry name" value="CarboxypepD_reg"/>
    <property type="match status" value="1"/>
</dbReference>
<evidence type="ECO:0000256" key="3">
    <source>
        <dbReference type="ARBA" id="ARBA00023237"/>
    </source>
</evidence>
<reference evidence="8" key="1">
    <citation type="submission" date="2016-10" db="EMBL/GenBank/DDBJ databases">
        <authorList>
            <person name="Varghese N."/>
            <person name="Submissions S."/>
        </authorList>
    </citation>
    <scope>NUCLEOTIDE SEQUENCE [LARGE SCALE GENOMIC DNA]</scope>
    <source>
        <strain evidence="8">DSM 21789</strain>
    </source>
</reference>
<dbReference type="RefSeq" id="WP_091476415.1">
    <property type="nucleotide sequence ID" value="NZ_FOJT01000004.1"/>
</dbReference>
<dbReference type="PANTHER" id="PTHR30329">
    <property type="entry name" value="STATOR ELEMENT OF FLAGELLAR MOTOR COMPLEX"/>
    <property type="match status" value="1"/>
</dbReference>
<dbReference type="PRINTS" id="PR01021">
    <property type="entry name" value="OMPADOMAIN"/>
</dbReference>
<dbReference type="SUPFAM" id="SSF82171">
    <property type="entry name" value="DPP6 N-terminal domain-like"/>
    <property type="match status" value="1"/>
</dbReference>
<dbReference type="Gene3D" id="3.30.1330.60">
    <property type="entry name" value="OmpA-like domain"/>
    <property type="match status" value="1"/>
</dbReference>
<sequence length="520" mass="57731">MKNSILLVTLLLLSNIIFAQDSFIKSEDSETSTISNFDEAKDLYTVVATAINTKLSDVGSTFFMGKYIMYSSRKTGAIGAGRDENTNNPYNGLYCLNMDRTGNLSKPSFFAYALDSKGNEGGLAFSPDEKTVYYTKSAEGNSKNYQLYKSIFDNAKYTWIKEIAADFNSVSYSIENPSITPDGKKMYFSSNMPGGFGGFDIYVAEINKDGMPINPTNLGQTINTNKDEKFAYASPTNKEIYFSSNGHNGYGGQDVFVSKIKTTRYTTPLNLGKTINTSADEVAFILATKNSGYVTSNRAESAGLYDIYHFELQKNTLTLKGLVTEKQSKIVLPNTKISLIDEDGKEVATQISSNNGSYNFEVEPLENYTITAKKDGYLDFELPVITANGNSTANIELNQTKAEIKENTIAIENIYFDFNKASMKTESTLSLNKILEVLNTNTEMKIVINAHTDARGSDKYNMILSDKRAQKAKEYLITKGINPDRLEAKGYGETKLLSNCKTNCSEAQFDADRRVEFVIR</sequence>
<dbReference type="SUPFAM" id="SSF103088">
    <property type="entry name" value="OmpA-like"/>
    <property type="match status" value="1"/>
</dbReference>
<dbReference type="PANTHER" id="PTHR30329:SF21">
    <property type="entry name" value="LIPOPROTEIN YIAD-RELATED"/>
    <property type="match status" value="1"/>
</dbReference>
<accession>A0A1I0YN59</accession>
<dbReference type="EMBL" id="FOJT01000004">
    <property type="protein sequence ID" value="SFB13748.1"/>
    <property type="molecule type" value="Genomic_DNA"/>
</dbReference>
<proteinExistence type="predicted"/>
<dbReference type="GO" id="GO:0009279">
    <property type="term" value="C:cell outer membrane"/>
    <property type="evidence" value="ECO:0007669"/>
    <property type="project" value="UniProtKB-SubCell"/>
</dbReference>
<dbReference type="InterPro" id="IPR011659">
    <property type="entry name" value="WD40"/>
</dbReference>
<keyword evidence="8" id="KW-1185">Reference proteome</keyword>
<dbReference type="SUPFAM" id="SSF49478">
    <property type="entry name" value="Cna protein B-type domain"/>
    <property type="match status" value="1"/>
</dbReference>
<keyword evidence="5" id="KW-0732">Signal</keyword>
<dbReference type="InterPro" id="IPR050330">
    <property type="entry name" value="Bact_OuterMem_StrucFunc"/>
</dbReference>
<evidence type="ECO:0000313" key="8">
    <source>
        <dbReference type="Proteomes" id="UP000199604"/>
    </source>
</evidence>
<dbReference type="OrthoDB" id="1403615at2"/>
<keyword evidence="2 4" id="KW-0472">Membrane</keyword>
<evidence type="ECO:0000256" key="2">
    <source>
        <dbReference type="ARBA" id="ARBA00023136"/>
    </source>
</evidence>
<comment type="subcellular location">
    <subcellularLocation>
        <location evidence="1">Cell outer membrane</location>
    </subcellularLocation>
</comment>
<dbReference type="Pfam" id="PF07676">
    <property type="entry name" value="PD40"/>
    <property type="match status" value="2"/>
</dbReference>
<dbReference type="Proteomes" id="UP000199604">
    <property type="component" value="Unassembled WGS sequence"/>
</dbReference>
<evidence type="ECO:0000256" key="4">
    <source>
        <dbReference type="PROSITE-ProRule" id="PRU00473"/>
    </source>
</evidence>
<evidence type="ECO:0000256" key="1">
    <source>
        <dbReference type="ARBA" id="ARBA00004442"/>
    </source>
</evidence>
<protein>
    <submittedName>
        <fullName evidence="7">Outer membrane protein OmpA</fullName>
    </submittedName>
</protein>
<name>A0A1I0YN59_9FLAO</name>
<dbReference type="AlphaFoldDB" id="A0A1I0YN59"/>
<dbReference type="CDD" id="cd07185">
    <property type="entry name" value="OmpA_C-like"/>
    <property type="match status" value="1"/>
</dbReference>
<organism evidence="7 8">
    <name type="scientific">Flavobacterium swingsii</name>
    <dbReference type="NCBI Taxonomy" id="498292"/>
    <lineage>
        <taxon>Bacteria</taxon>
        <taxon>Pseudomonadati</taxon>
        <taxon>Bacteroidota</taxon>
        <taxon>Flavobacteriia</taxon>
        <taxon>Flavobacteriales</taxon>
        <taxon>Flavobacteriaceae</taxon>
        <taxon>Flavobacterium</taxon>
    </lineage>
</organism>
<keyword evidence="3" id="KW-0998">Cell outer membrane</keyword>
<dbReference type="InterPro" id="IPR011042">
    <property type="entry name" value="6-blade_b-propeller_TolB-like"/>
</dbReference>
<evidence type="ECO:0000259" key="6">
    <source>
        <dbReference type="PROSITE" id="PS51123"/>
    </source>
</evidence>
<dbReference type="STRING" id="498292.SAMN05660845_1819"/>